<dbReference type="EMBL" id="DSPX01000126">
    <property type="protein sequence ID" value="HGG01467.1"/>
    <property type="molecule type" value="Genomic_DNA"/>
</dbReference>
<gene>
    <name evidence="4" type="ORF">ENR15_12665</name>
</gene>
<keyword evidence="1 4" id="KW-0489">Methyltransferase</keyword>
<evidence type="ECO:0000313" key="4">
    <source>
        <dbReference type="EMBL" id="HGG01467.1"/>
    </source>
</evidence>
<dbReference type="Gene3D" id="3.40.50.150">
    <property type="entry name" value="Vaccinia Virus protein VP39"/>
    <property type="match status" value="2"/>
</dbReference>
<organism evidence="4">
    <name type="scientific">Planktothricoides sp. SpSt-374</name>
    <dbReference type="NCBI Taxonomy" id="2282167"/>
    <lineage>
        <taxon>Bacteria</taxon>
        <taxon>Bacillati</taxon>
        <taxon>Cyanobacteriota</taxon>
        <taxon>Cyanophyceae</taxon>
        <taxon>Oscillatoriophycideae</taxon>
        <taxon>Oscillatoriales</taxon>
        <taxon>Oscillatoriaceae</taxon>
        <taxon>Planktothricoides</taxon>
    </lineage>
</organism>
<dbReference type="InterPro" id="IPR002941">
    <property type="entry name" value="DNA_methylase_N4/N6"/>
</dbReference>
<evidence type="ECO:0000256" key="2">
    <source>
        <dbReference type="ARBA" id="ARBA00022679"/>
    </source>
</evidence>
<protein>
    <submittedName>
        <fullName evidence="4">DNA modification methylase</fullName>
    </submittedName>
</protein>
<proteinExistence type="predicted"/>
<sequence length="433" mass="48888">MNGKQLQLFPTAQFDTTYQPNHRSGTFVDNIKLPVHRWFRYSAGFSAQWVESILKDWQLDESSTILDPFAGGATTLLAADKCGIPSIGIEAHPFVARIAQSKLLWHSSQSDFIARAKTVQETALKLNDVAIDDYPELIKKCFSPQNIHQLTKLKIAYSATADNRPASDLTWLAITAILRPTASAKTAQWQYILPNQNKTNVAEPFAAFQSQINMMQRDMVWMQNESSANLSKIISGDARNCAKIASNTIDAVIASPPYANNYDYADATRLEMSFWGEVQSWKDLHESVRKHLIVSCSQHAAKDQIELAEILTRPELEPIRQEITSACYQLATERESHGGKKHYHTMIAAYFADMAKVWISLRRVCKSDAKICWVVGDSAPYGVYIPVDKWLGELAIAAGFKSYDYTKLRDRNTKWKNRKHRVPLQEGILWISG</sequence>
<dbReference type="Pfam" id="PF01555">
    <property type="entry name" value="N6_N4_Mtase"/>
    <property type="match status" value="1"/>
</dbReference>
<reference evidence="4" key="1">
    <citation type="journal article" date="2020" name="mSystems">
        <title>Genome- and Community-Level Interaction Insights into Carbon Utilization and Element Cycling Functions of Hydrothermarchaeota in Hydrothermal Sediment.</title>
        <authorList>
            <person name="Zhou Z."/>
            <person name="Liu Y."/>
            <person name="Xu W."/>
            <person name="Pan J."/>
            <person name="Luo Z.H."/>
            <person name="Li M."/>
        </authorList>
    </citation>
    <scope>NUCLEOTIDE SEQUENCE [LARGE SCALE GENOMIC DNA]</scope>
    <source>
        <strain evidence="4">SpSt-374</strain>
    </source>
</reference>
<name>A0A7C3ZXU9_9CYAN</name>
<accession>A0A7C3ZXU9</accession>
<evidence type="ECO:0000259" key="3">
    <source>
        <dbReference type="Pfam" id="PF01555"/>
    </source>
</evidence>
<dbReference type="GO" id="GO:0003677">
    <property type="term" value="F:DNA binding"/>
    <property type="evidence" value="ECO:0007669"/>
    <property type="project" value="InterPro"/>
</dbReference>
<keyword evidence="2" id="KW-0808">Transferase</keyword>
<dbReference type="AlphaFoldDB" id="A0A7C3ZXU9"/>
<comment type="caution">
    <text evidence="4">The sequence shown here is derived from an EMBL/GenBank/DDBJ whole genome shotgun (WGS) entry which is preliminary data.</text>
</comment>
<dbReference type="SUPFAM" id="SSF53335">
    <property type="entry name" value="S-adenosyl-L-methionine-dependent methyltransferases"/>
    <property type="match status" value="2"/>
</dbReference>
<feature type="domain" description="DNA methylase N-4/N-6" evidence="3">
    <location>
        <begin position="22"/>
        <end position="100"/>
    </location>
</feature>
<evidence type="ECO:0000256" key="1">
    <source>
        <dbReference type="ARBA" id="ARBA00022603"/>
    </source>
</evidence>
<dbReference type="GO" id="GO:0008170">
    <property type="term" value="F:N-methyltransferase activity"/>
    <property type="evidence" value="ECO:0007669"/>
    <property type="project" value="InterPro"/>
</dbReference>
<dbReference type="GO" id="GO:0032259">
    <property type="term" value="P:methylation"/>
    <property type="evidence" value="ECO:0007669"/>
    <property type="project" value="UniProtKB-KW"/>
</dbReference>
<dbReference type="InterPro" id="IPR029063">
    <property type="entry name" value="SAM-dependent_MTases_sf"/>
</dbReference>